<dbReference type="PANTHER" id="PTHR12899:SF3">
    <property type="entry name" value="LARGE RIBOSOMAL SUBUNIT PROTEIN UL18M"/>
    <property type="match status" value="1"/>
</dbReference>
<dbReference type="InterPro" id="IPR005484">
    <property type="entry name" value="Ribosomal_uL18_bac/plant/anim"/>
</dbReference>
<dbReference type="WBParaSite" id="TCONS_00007236.p1">
    <property type="protein sequence ID" value="TCONS_00007236.p1"/>
    <property type="gene ID" value="XLOC_005278"/>
</dbReference>
<organism evidence="7">
    <name type="scientific">Strongyloides stercoralis</name>
    <name type="common">Threadworm</name>
    <dbReference type="NCBI Taxonomy" id="6248"/>
    <lineage>
        <taxon>Eukaryota</taxon>
        <taxon>Metazoa</taxon>
        <taxon>Ecdysozoa</taxon>
        <taxon>Nematoda</taxon>
        <taxon>Chromadorea</taxon>
        <taxon>Rhabditida</taxon>
        <taxon>Tylenchina</taxon>
        <taxon>Panagrolaimomorpha</taxon>
        <taxon>Strongyloidoidea</taxon>
        <taxon>Strongyloididae</taxon>
        <taxon>Strongyloides</taxon>
    </lineage>
</organism>
<evidence type="ECO:0000313" key="8">
    <source>
        <dbReference type="WBParaSite" id="TCONS_00007236.p1"/>
    </source>
</evidence>
<dbReference type="Gene3D" id="3.30.420.80">
    <property type="entry name" value="Ribosomal protein S11"/>
    <property type="match status" value="1"/>
</dbReference>
<dbReference type="GO" id="GO:0003735">
    <property type="term" value="F:structural constituent of ribosome"/>
    <property type="evidence" value="ECO:0007669"/>
    <property type="project" value="InterPro"/>
</dbReference>
<accession>A0A0K0EKR1</accession>
<dbReference type="Proteomes" id="UP000035681">
    <property type="component" value="Unplaced"/>
</dbReference>
<dbReference type="STRING" id="6248.A0A0K0EKR1"/>
<keyword evidence="6" id="KW-1185">Reference proteome</keyword>
<evidence type="ECO:0000313" key="6">
    <source>
        <dbReference type="Proteomes" id="UP000035681"/>
    </source>
</evidence>
<evidence type="ECO:0000256" key="4">
    <source>
        <dbReference type="ARBA" id="ARBA00023128"/>
    </source>
</evidence>
<dbReference type="PANTHER" id="PTHR12899">
    <property type="entry name" value="39S RIBOSOMAL PROTEIN L18, MITOCHONDRIAL"/>
    <property type="match status" value="1"/>
</dbReference>
<name>A0A0K0EKR1_STRER</name>
<evidence type="ECO:0000256" key="5">
    <source>
        <dbReference type="ARBA" id="ARBA00023274"/>
    </source>
</evidence>
<reference evidence="7" key="1">
    <citation type="submission" date="2015-08" db="UniProtKB">
        <authorList>
            <consortium name="WormBaseParasite"/>
        </authorList>
    </citation>
    <scope>IDENTIFICATION</scope>
</reference>
<comment type="subcellular location">
    <subcellularLocation>
        <location evidence="1">Mitochondrion</location>
    </subcellularLocation>
</comment>
<evidence type="ECO:0000313" key="7">
    <source>
        <dbReference type="WBParaSite" id="SSTP_0001005200.1"/>
    </source>
</evidence>
<dbReference type="GO" id="GO:0005840">
    <property type="term" value="C:ribosome"/>
    <property type="evidence" value="ECO:0007669"/>
    <property type="project" value="UniProtKB-KW"/>
</dbReference>
<keyword evidence="4" id="KW-0496">Mitochondrion</keyword>
<dbReference type="CDD" id="cd00432">
    <property type="entry name" value="Ribosomal_L18_L5e"/>
    <property type="match status" value="1"/>
</dbReference>
<proteinExistence type="inferred from homology"/>
<keyword evidence="3" id="KW-0689">Ribosomal protein</keyword>
<sequence length="170" mass="19924">MASRYMARYINQNPRNLELMGIQFRPFGNQFERERRKMNSTYRAVLTSSKSHTEAFVYHYKTGLILSASTKETLISNQLPSNTDRFAAYNIGRVLADRLKQSGISMVLPCFEEGEEERSSKKQLFIKALSENGITLKDYGEIKPSIANKDRTWVHYKRYYTRQEKLDEQF</sequence>
<dbReference type="InterPro" id="IPR036967">
    <property type="entry name" value="Ribosomal_uS11_sf"/>
</dbReference>
<dbReference type="GO" id="GO:0008097">
    <property type="term" value="F:5S rRNA binding"/>
    <property type="evidence" value="ECO:0007669"/>
    <property type="project" value="TreeGrafter"/>
</dbReference>
<dbReference type="SUPFAM" id="SSF53137">
    <property type="entry name" value="Translational machinery components"/>
    <property type="match status" value="1"/>
</dbReference>
<evidence type="ECO:0000256" key="2">
    <source>
        <dbReference type="ARBA" id="ARBA00007116"/>
    </source>
</evidence>
<keyword evidence="5" id="KW-0687">Ribonucleoprotein</keyword>
<dbReference type="GO" id="GO:0006412">
    <property type="term" value="P:translation"/>
    <property type="evidence" value="ECO:0007669"/>
    <property type="project" value="InterPro"/>
</dbReference>
<dbReference type="GO" id="GO:1990904">
    <property type="term" value="C:ribonucleoprotein complex"/>
    <property type="evidence" value="ECO:0007669"/>
    <property type="project" value="UniProtKB-KW"/>
</dbReference>
<dbReference type="WBParaSite" id="SSTP_0001005200.1">
    <property type="protein sequence ID" value="SSTP_0001005200.1"/>
    <property type="gene ID" value="SSTP_0001005200"/>
</dbReference>
<comment type="similarity">
    <text evidence="2">Belongs to the universal ribosomal protein uL18 family.</text>
</comment>
<evidence type="ECO:0000256" key="3">
    <source>
        <dbReference type="ARBA" id="ARBA00022980"/>
    </source>
</evidence>
<dbReference type="AlphaFoldDB" id="A0A0K0EKR1"/>
<dbReference type="InterPro" id="IPR057268">
    <property type="entry name" value="Ribosomal_L18"/>
</dbReference>
<evidence type="ECO:0000256" key="1">
    <source>
        <dbReference type="ARBA" id="ARBA00004173"/>
    </source>
</evidence>
<protein>
    <submittedName>
        <fullName evidence="7 8">39S ribosomal protein L18, mitochondrial</fullName>
    </submittedName>
</protein>
<dbReference type="GO" id="GO:0005739">
    <property type="term" value="C:mitochondrion"/>
    <property type="evidence" value="ECO:0007669"/>
    <property type="project" value="UniProtKB-SubCell"/>
</dbReference>